<sequence>MNTFLNTLVEYITYTHLINTLLKHVTKVSTQSYTLTSYHSGYNTNPLSKHTTTLNNSKYTL</sequence>
<dbReference type="EMBL" id="AF451898">
    <property type="protein sequence ID" value="AAN04342.1"/>
    <property type="molecule type" value="Genomic_DNA"/>
</dbReference>
<gene>
    <name evidence="1" type="primary">orf48</name>
</gene>
<dbReference type="KEGG" id="vg:955074"/>
<organism evidence="1 2">
    <name type="scientific">Heliothis zea nudivirus 1</name>
    <dbReference type="NCBI Taxonomy" id="3116536"/>
    <lineage>
        <taxon>Viruses</taxon>
        <taxon>Viruses incertae sedis</taxon>
        <taxon>Naldaviricetes</taxon>
        <taxon>Lefavirales</taxon>
        <taxon>Nudiviridae</taxon>
        <taxon>Betanudivirus</taxon>
        <taxon>Betanudivirus hezeae</taxon>
    </lineage>
</organism>
<dbReference type="Proteomes" id="UP000232784">
    <property type="component" value="Segment"/>
</dbReference>
<keyword evidence="2" id="KW-1185">Reference proteome</keyword>
<accession>Q8JKR3</accession>
<reference evidence="1 2" key="1">
    <citation type="journal article" date="2002" name="J. Virol.">
        <title>Analysis of the complete genome sequence of the Hz-1 virus suggests that it is related to members of the Baculoviridae.</title>
        <authorList>
            <person name="Cheng C.H."/>
            <person name="Liu S.M."/>
            <person name="Chow T.Y."/>
            <person name="Hsiao Y.Y."/>
            <person name="Wang D.P."/>
            <person name="Huang J.J."/>
            <person name="Chen H.H."/>
        </authorList>
    </citation>
    <scope>NUCLEOTIDE SEQUENCE [LARGE SCALE GENOMIC DNA]</scope>
</reference>
<proteinExistence type="predicted"/>
<evidence type="ECO:0000313" key="2">
    <source>
        <dbReference type="Proteomes" id="UP000232784"/>
    </source>
</evidence>
<evidence type="ECO:0000313" key="1">
    <source>
        <dbReference type="EMBL" id="AAN04342.1"/>
    </source>
</evidence>
<protein>
    <submittedName>
        <fullName evidence="1">Orf48</fullName>
    </submittedName>
</protein>
<name>Q8JKR3_9VIRU</name>